<dbReference type="InterPro" id="IPR044865">
    <property type="entry name" value="MRH_dom"/>
</dbReference>
<evidence type="ECO:0000313" key="12">
    <source>
        <dbReference type="Proteomes" id="UP000183832"/>
    </source>
</evidence>
<evidence type="ECO:0000256" key="7">
    <source>
        <dbReference type="ARBA" id="ARBA00023157"/>
    </source>
</evidence>
<sequence>MELEFFLIVMSLSFRTALDLKKDIEGKDCKVTEPIYNYTFDLSPLRSELGYHISSNDQPELFMFNVCGSLPKKCNNQSVLACVTNHSGEQNKIFGFKEKLLWNDGSLRLSYVGEKCGSTGKNFSMNILLHCDYSDTKSDFLGVFHESNSCEANVVMRTPYACLPIPNEMKDVKCSVESPSGDVFNFNLLRNSNHIAKGPNGTRFVIGICNPILYGHEAGCEEGTSVCQHKQNEIELNKRYQNMGVMSEGFKYDNNVISLTMSSKEVCANATGQTFSSKFIFECDNLATSSYPTYLATIDCIHMFTWPTNIACKTKKSCQVADVTSGVSFDFTSLAGIQYKATAENNTEDVIYFSICTPSKEPCLKESGSCVVTNKNQLRTLAGHFNDHLMLDGKNPYLLYEGGEICQRQGQTFTTRIDFICSNDGMLTAENTAIVIEDGCSIVIHFKTVLACGFIKNCIVKSNDDQEIDLSPLINYEGNYEATVDEKKFPNEIAPVHYLLNVCRPLNSKYTLNCHGSAGACRTVEKEGRHEEELNLGHPFYSMSANTIKGMTEVTMKYFNGETCLTHRDENITTSIKFICDEHAGLGNPILESIENCLYSFIFPTNILCNEKIVEISNNSCVLLVDGKSVDLHLFGDNGKYTFGNKTIDICSKTEEKFYTIVYKESMIRIELNMQIDNVIDVEVRLICSSNKNVSIMIDEHILVLDENSLICSLLNIKKQKSSTSNMSDSTKIPDDDVDQSKSFALGYAFLVVIVIIAFLAIYLVIRHPERREIIFNLVKFRSRRTSTVRYSRVQLNEESLLLENNNAGLNDSDDDSILM</sequence>
<evidence type="ECO:0000313" key="11">
    <source>
        <dbReference type="EMBL" id="CRL07115.1"/>
    </source>
</evidence>
<dbReference type="GO" id="GO:0000139">
    <property type="term" value="C:Golgi membrane"/>
    <property type="evidence" value="ECO:0007669"/>
    <property type="project" value="UniProtKB-SubCell"/>
</dbReference>
<dbReference type="PANTHER" id="PTHR15071">
    <property type="entry name" value="MANNOSE-6-PHOSPHATE RECEPTOR FAMILY MEMBER"/>
    <property type="match status" value="1"/>
</dbReference>
<dbReference type="InterPro" id="IPR000479">
    <property type="entry name" value="CIMR_rpt"/>
</dbReference>
<evidence type="ECO:0000256" key="6">
    <source>
        <dbReference type="ARBA" id="ARBA00023136"/>
    </source>
</evidence>
<dbReference type="SUPFAM" id="SSF50911">
    <property type="entry name" value="Mannose 6-phosphate receptor domain"/>
    <property type="match status" value="4"/>
</dbReference>
<gene>
    <name evidence="11" type="ORF">CLUMA_CG020112</name>
</gene>
<dbReference type="PANTHER" id="PTHR15071:SF0">
    <property type="entry name" value="MANNOSE 6-PHOSPHATE RECEPTOR-LIKE PROTEIN 1"/>
    <property type="match status" value="1"/>
</dbReference>
<proteinExistence type="predicted"/>
<dbReference type="GO" id="GO:0007041">
    <property type="term" value="P:lysosomal transport"/>
    <property type="evidence" value="ECO:0007669"/>
    <property type="project" value="InterPro"/>
</dbReference>
<feature type="domain" description="MRH" evidence="10">
    <location>
        <begin position="456"/>
        <end position="611"/>
    </location>
</feature>
<evidence type="ECO:0000256" key="8">
    <source>
        <dbReference type="SAM" id="Phobius"/>
    </source>
</evidence>
<dbReference type="GO" id="GO:0010008">
    <property type="term" value="C:endosome membrane"/>
    <property type="evidence" value="ECO:0007669"/>
    <property type="project" value="UniProtKB-SubCell"/>
</dbReference>
<dbReference type="Pfam" id="PF00878">
    <property type="entry name" value="CIMR"/>
    <property type="match status" value="4"/>
</dbReference>
<protein>
    <submittedName>
        <fullName evidence="11">CLUMA_CG020112, isoform A</fullName>
    </submittedName>
</protein>
<feature type="transmembrane region" description="Helical" evidence="8">
    <location>
        <begin position="745"/>
        <end position="766"/>
    </location>
</feature>
<keyword evidence="7" id="KW-1015">Disulfide bond</keyword>
<dbReference type="Gene3D" id="2.70.130.10">
    <property type="entry name" value="Mannose-6-phosphate receptor binding domain"/>
    <property type="match status" value="4"/>
</dbReference>
<keyword evidence="5 8" id="KW-1133">Transmembrane helix</keyword>
<evidence type="ECO:0000256" key="5">
    <source>
        <dbReference type="ARBA" id="ARBA00022989"/>
    </source>
</evidence>
<keyword evidence="4 9" id="KW-0732">Signal</keyword>
<reference evidence="11 12" key="1">
    <citation type="submission" date="2015-04" db="EMBL/GenBank/DDBJ databases">
        <authorList>
            <person name="Syromyatnikov M.Y."/>
            <person name="Popov V.N."/>
        </authorList>
    </citation>
    <scope>NUCLEOTIDE SEQUENCE [LARGE SCALE GENOMIC DNA]</scope>
</reference>
<dbReference type="PROSITE" id="PS51914">
    <property type="entry name" value="MRH"/>
    <property type="match status" value="4"/>
</dbReference>
<evidence type="ECO:0000256" key="4">
    <source>
        <dbReference type="ARBA" id="ARBA00022729"/>
    </source>
</evidence>
<accession>A0A1J1J3U9</accession>
<dbReference type="GO" id="GO:0005537">
    <property type="term" value="F:D-mannose binding"/>
    <property type="evidence" value="ECO:0007669"/>
    <property type="project" value="InterPro"/>
</dbReference>
<evidence type="ECO:0000256" key="3">
    <source>
        <dbReference type="ARBA" id="ARBA00022692"/>
    </source>
</evidence>
<feature type="domain" description="MRH" evidence="10">
    <location>
        <begin position="316"/>
        <end position="454"/>
    </location>
</feature>
<dbReference type="AlphaFoldDB" id="A0A1J1J3U9"/>
<organism evidence="11 12">
    <name type="scientific">Clunio marinus</name>
    <dbReference type="NCBI Taxonomy" id="568069"/>
    <lineage>
        <taxon>Eukaryota</taxon>
        <taxon>Metazoa</taxon>
        <taxon>Ecdysozoa</taxon>
        <taxon>Arthropoda</taxon>
        <taxon>Hexapoda</taxon>
        <taxon>Insecta</taxon>
        <taxon>Pterygota</taxon>
        <taxon>Neoptera</taxon>
        <taxon>Endopterygota</taxon>
        <taxon>Diptera</taxon>
        <taxon>Nematocera</taxon>
        <taxon>Chironomoidea</taxon>
        <taxon>Chironomidae</taxon>
        <taxon>Clunio</taxon>
    </lineage>
</organism>
<dbReference type="InterPro" id="IPR009011">
    <property type="entry name" value="Man6P_isomerase_rcpt-bd_dom_sf"/>
</dbReference>
<feature type="domain" description="MRH" evidence="10">
    <location>
        <begin position="27"/>
        <end position="164"/>
    </location>
</feature>
<evidence type="ECO:0000259" key="10">
    <source>
        <dbReference type="PROSITE" id="PS51914"/>
    </source>
</evidence>
<keyword evidence="2" id="KW-0813">Transport</keyword>
<feature type="chain" id="PRO_5013176132" evidence="9">
    <location>
        <begin position="18"/>
        <end position="820"/>
    </location>
</feature>
<dbReference type="Proteomes" id="UP000183832">
    <property type="component" value="Unassembled WGS sequence"/>
</dbReference>
<dbReference type="OrthoDB" id="4504960at2759"/>
<name>A0A1J1J3U9_9DIPT</name>
<evidence type="ECO:0000256" key="2">
    <source>
        <dbReference type="ARBA" id="ARBA00022448"/>
    </source>
</evidence>
<keyword evidence="6 8" id="KW-0472">Membrane</keyword>
<evidence type="ECO:0000256" key="9">
    <source>
        <dbReference type="SAM" id="SignalP"/>
    </source>
</evidence>
<feature type="signal peptide" evidence="9">
    <location>
        <begin position="1"/>
        <end position="17"/>
    </location>
</feature>
<keyword evidence="12" id="KW-1185">Reference proteome</keyword>
<keyword evidence="3 8" id="KW-0812">Transmembrane</keyword>
<dbReference type="STRING" id="568069.A0A1J1J3U9"/>
<feature type="domain" description="MRH" evidence="10">
    <location>
        <begin position="172"/>
        <end position="314"/>
    </location>
</feature>
<dbReference type="SMART" id="SM01404">
    <property type="entry name" value="CIMR"/>
    <property type="match status" value="4"/>
</dbReference>
<dbReference type="EMBL" id="CVRI01000070">
    <property type="protein sequence ID" value="CRL07115.1"/>
    <property type="molecule type" value="Genomic_DNA"/>
</dbReference>
<comment type="subcellular location">
    <subcellularLocation>
        <location evidence="1">Endomembrane system</location>
    </subcellularLocation>
</comment>
<evidence type="ECO:0000256" key="1">
    <source>
        <dbReference type="ARBA" id="ARBA00004308"/>
    </source>
</evidence>
<dbReference type="GO" id="GO:0038023">
    <property type="term" value="F:signaling receptor activity"/>
    <property type="evidence" value="ECO:0007669"/>
    <property type="project" value="InterPro"/>
</dbReference>